<dbReference type="InterPro" id="IPR017039">
    <property type="entry name" value="Virul_fac_BrkB"/>
</dbReference>
<keyword evidence="2 7" id="KW-1003">Cell membrane</keyword>
<dbReference type="RefSeq" id="WP_163651151.1">
    <property type="nucleotide sequence ID" value="NZ_JAAGRN010000001.1"/>
</dbReference>
<accession>A0A6B2QX60</accession>
<dbReference type="GO" id="GO:0005886">
    <property type="term" value="C:plasma membrane"/>
    <property type="evidence" value="ECO:0007669"/>
    <property type="project" value="UniProtKB-SubCell"/>
</dbReference>
<dbReference type="InterPro" id="IPR023679">
    <property type="entry name" value="UPF0761_bac"/>
</dbReference>
<feature type="transmembrane region" description="Helical" evidence="7">
    <location>
        <begin position="110"/>
        <end position="134"/>
    </location>
</feature>
<evidence type="ECO:0000256" key="7">
    <source>
        <dbReference type="HAMAP-Rule" id="MF_00672"/>
    </source>
</evidence>
<protein>
    <recommendedName>
        <fullName evidence="7">UPF0761 membrane protein G3I67_01285</fullName>
    </recommendedName>
</protein>
<keyword evidence="6 7" id="KW-0472">Membrane</keyword>
<dbReference type="PANTHER" id="PTHR30213:SF0">
    <property type="entry name" value="UPF0761 MEMBRANE PROTEIN YIHY"/>
    <property type="match status" value="1"/>
</dbReference>
<comment type="subcellular location">
    <subcellularLocation>
        <location evidence="1 7">Cell membrane</location>
        <topology evidence="1 7">Multi-pass membrane protein</topology>
    </subcellularLocation>
</comment>
<keyword evidence="3" id="KW-0997">Cell inner membrane</keyword>
<evidence type="ECO:0000256" key="1">
    <source>
        <dbReference type="ARBA" id="ARBA00004651"/>
    </source>
</evidence>
<feature type="transmembrane region" description="Helical" evidence="7">
    <location>
        <begin position="218"/>
        <end position="241"/>
    </location>
</feature>
<dbReference type="Pfam" id="PF03631">
    <property type="entry name" value="Virul_fac_BrkB"/>
    <property type="match status" value="1"/>
</dbReference>
<evidence type="ECO:0000256" key="2">
    <source>
        <dbReference type="ARBA" id="ARBA00022475"/>
    </source>
</evidence>
<evidence type="ECO:0000256" key="6">
    <source>
        <dbReference type="ARBA" id="ARBA00023136"/>
    </source>
</evidence>
<dbReference type="NCBIfam" id="TIGR00765">
    <property type="entry name" value="yihY_not_rbn"/>
    <property type="match status" value="1"/>
</dbReference>
<feature type="transmembrane region" description="Helical" evidence="7">
    <location>
        <begin position="247"/>
        <end position="278"/>
    </location>
</feature>
<proteinExistence type="inferred from homology"/>
<feature type="transmembrane region" description="Helical" evidence="7">
    <location>
        <begin position="146"/>
        <end position="171"/>
    </location>
</feature>
<evidence type="ECO:0000256" key="4">
    <source>
        <dbReference type="ARBA" id="ARBA00022692"/>
    </source>
</evidence>
<comment type="caution">
    <text evidence="8">The sequence shown here is derived from an EMBL/GenBank/DDBJ whole genome shotgun (WGS) entry which is preliminary data.</text>
</comment>
<dbReference type="PANTHER" id="PTHR30213">
    <property type="entry name" value="INNER MEMBRANE PROTEIN YHJD"/>
    <property type="match status" value="1"/>
</dbReference>
<dbReference type="EMBL" id="JAAGRN010000001">
    <property type="protein sequence ID" value="NDY81854.1"/>
    <property type="molecule type" value="Genomic_DNA"/>
</dbReference>
<keyword evidence="5 7" id="KW-1133">Transmembrane helix</keyword>
<evidence type="ECO:0000313" key="8">
    <source>
        <dbReference type="EMBL" id="NDY81854.1"/>
    </source>
</evidence>
<evidence type="ECO:0000256" key="5">
    <source>
        <dbReference type="ARBA" id="ARBA00022989"/>
    </source>
</evidence>
<feature type="transmembrane region" description="Helical" evidence="7">
    <location>
        <begin position="191"/>
        <end position="211"/>
    </location>
</feature>
<organism evidence="8">
    <name type="scientific">Sheuella amnicola</name>
    <dbReference type="NCBI Taxonomy" id="2707330"/>
    <lineage>
        <taxon>Bacteria</taxon>
        <taxon>Pseudomonadati</taxon>
        <taxon>Pseudomonadota</taxon>
        <taxon>Betaproteobacteria</taxon>
        <taxon>Burkholderiales</taxon>
        <taxon>Alcaligenaceae</taxon>
        <taxon>Sheuella</taxon>
    </lineage>
</organism>
<name>A0A6B2QX60_9BURK</name>
<keyword evidence="4 7" id="KW-0812">Transmembrane</keyword>
<reference evidence="8" key="1">
    <citation type="submission" date="2020-02" db="EMBL/GenBank/DDBJ databases">
        <authorList>
            <person name="Chen W.-M."/>
        </authorList>
    </citation>
    <scope>NUCLEOTIDE SEQUENCE</scope>
    <source>
        <strain evidence="8">NBD-18</strain>
    </source>
</reference>
<comment type="similarity">
    <text evidence="7">Belongs to the UPF0761 family.</text>
</comment>
<sequence length="427" mass="46912">MNVPTPNSDQANTHRSGQTRGLGIIQYLWHCAVEINLLQIASNLTFNTVLAIVPLLAVVLALFTAFPHFQEFRDALQGFMTQSLMPVDLSNNVMAHLNEFAAQATKLTTIGGAFLVVTVMLLIMTIDSALATIWHIRKHRTFANRLIVYWSLISLGPILMGASLWATAIIARESLGLVNQMPILLEITLKVLPAVIIGFGLSTLFVIVPSCKVRYTDALVGGFLSALILEFMKFAFAYYVSSFTSYAVIYGAFAALPVFLIWVYLSWLGVLVGAILTASMPAIRHNRINTQIPPGSKFFNAILILQLLAESRGSMPPGRSESELIEATSLRPQDLGEVLDALSNLGWIACTNESNALRWILACDIASARFGMLVDKMVLNRKALNLESHPELEKALGVLFTRKNDPLLQDVLLHHDKVSGQPIQSAK</sequence>
<feature type="transmembrane region" description="Helical" evidence="7">
    <location>
        <begin position="44"/>
        <end position="66"/>
    </location>
</feature>
<dbReference type="HAMAP" id="MF_00672">
    <property type="entry name" value="UPF0761"/>
    <property type="match status" value="1"/>
</dbReference>
<evidence type="ECO:0000256" key="3">
    <source>
        <dbReference type="ARBA" id="ARBA00022519"/>
    </source>
</evidence>
<dbReference type="AlphaFoldDB" id="A0A6B2QX60"/>
<gene>
    <name evidence="8" type="ORF">G3I67_01285</name>
</gene>